<feature type="domain" description="CBU-0592-like" evidence="2">
    <location>
        <begin position="3"/>
        <end position="72"/>
    </location>
</feature>
<feature type="transmembrane region" description="Helical" evidence="1">
    <location>
        <begin position="107"/>
        <end position="128"/>
    </location>
</feature>
<sequence>MITFLGWFGSALYLINHSYISIVKNWNPKLYYSANLIAALSLVVSSLIIISYQAVVINGFWALVSILLLIKFDIAKIPLSKSLFYIGFILLLVWSAFIGYQHGWSSLMFYSCLGWSSSYVFCLSYFLFCSKKLTHVNYLLLNVYAASVLLPILWSQQNWPVFGLEVCWAIISAYGAYSKIEQVHLID</sequence>
<feature type="transmembrane region" description="Helical" evidence="1">
    <location>
        <begin position="82"/>
        <end position="101"/>
    </location>
</feature>
<keyword evidence="4" id="KW-1185">Reference proteome</keyword>
<gene>
    <name evidence="3" type="ORF">GCM10009111_23030</name>
</gene>
<accession>A0ABN1L8V3</accession>
<reference evidence="3 4" key="1">
    <citation type="journal article" date="2019" name="Int. J. Syst. Evol. Microbiol.">
        <title>The Global Catalogue of Microorganisms (GCM) 10K type strain sequencing project: providing services to taxonomists for standard genome sequencing and annotation.</title>
        <authorList>
            <consortium name="The Broad Institute Genomics Platform"/>
            <consortium name="The Broad Institute Genome Sequencing Center for Infectious Disease"/>
            <person name="Wu L."/>
            <person name="Ma J."/>
        </authorList>
    </citation>
    <scope>NUCLEOTIDE SEQUENCE [LARGE SCALE GENOMIC DNA]</scope>
    <source>
        <strain evidence="3 4">JCM 15608</strain>
    </source>
</reference>
<feature type="transmembrane region" description="Helical" evidence="1">
    <location>
        <begin position="37"/>
        <end position="70"/>
    </location>
</feature>
<dbReference type="InterPro" id="IPR058058">
    <property type="entry name" value="CBU_0592-like"/>
</dbReference>
<organism evidence="3 4">
    <name type="scientific">Colwellia asteriadis</name>
    <dbReference type="NCBI Taxonomy" id="517723"/>
    <lineage>
        <taxon>Bacteria</taxon>
        <taxon>Pseudomonadati</taxon>
        <taxon>Pseudomonadota</taxon>
        <taxon>Gammaproteobacteria</taxon>
        <taxon>Alteromonadales</taxon>
        <taxon>Colwelliaceae</taxon>
        <taxon>Colwellia</taxon>
    </lineage>
</organism>
<keyword evidence="1" id="KW-0472">Membrane</keyword>
<feature type="domain" description="CBU-0592-like" evidence="2">
    <location>
        <begin position="111"/>
        <end position="177"/>
    </location>
</feature>
<dbReference type="EMBL" id="BAAAFA010000007">
    <property type="protein sequence ID" value="GAA0819218.1"/>
    <property type="molecule type" value="Genomic_DNA"/>
</dbReference>
<keyword evidence="1" id="KW-0812">Transmembrane</keyword>
<feature type="transmembrane region" description="Helical" evidence="1">
    <location>
        <begin position="135"/>
        <end position="153"/>
    </location>
</feature>
<dbReference type="RefSeq" id="WP_343817574.1">
    <property type="nucleotide sequence ID" value="NZ_BAAAFA010000007.1"/>
</dbReference>
<dbReference type="NCBIfam" id="NF047864">
    <property type="entry name" value="CBU_0592_membra"/>
    <property type="match status" value="1"/>
</dbReference>
<proteinExistence type="predicted"/>
<name>A0ABN1L8V3_9GAMM</name>
<evidence type="ECO:0000313" key="3">
    <source>
        <dbReference type="EMBL" id="GAA0819218.1"/>
    </source>
</evidence>
<comment type="caution">
    <text evidence="3">The sequence shown here is derived from an EMBL/GenBank/DDBJ whole genome shotgun (WGS) entry which is preliminary data.</text>
</comment>
<dbReference type="Pfam" id="PF26604">
    <property type="entry name" value="CBU_0592"/>
    <property type="match status" value="2"/>
</dbReference>
<dbReference type="Proteomes" id="UP001500021">
    <property type="component" value="Unassembled WGS sequence"/>
</dbReference>
<protein>
    <recommendedName>
        <fullName evidence="2">CBU-0592-like domain-containing protein</fullName>
    </recommendedName>
</protein>
<evidence type="ECO:0000313" key="4">
    <source>
        <dbReference type="Proteomes" id="UP001500021"/>
    </source>
</evidence>
<evidence type="ECO:0000259" key="2">
    <source>
        <dbReference type="Pfam" id="PF26604"/>
    </source>
</evidence>
<keyword evidence="1" id="KW-1133">Transmembrane helix</keyword>
<evidence type="ECO:0000256" key="1">
    <source>
        <dbReference type="SAM" id="Phobius"/>
    </source>
</evidence>